<sequence>MIDAIAFKFRTGTQWVHLPEKYGNWRGVYNRLRMWALDGTWERAFTALVARADADEDLQWAVAVDSTIVRAHRRGPQKGAPAGEPADHAIGRSRGGLTTKIHLAADGNCRPLAFRLTAGQAGDAPAL</sequence>
<protein>
    <recommendedName>
        <fullName evidence="1">Insertion element IS402-like domain-containing protein</fullName>
    </recommendedName>
</protein>
<dbReference type="Pfam" id="PF13340">
    <property type="entry name" value="DUF4096"/>
    <property type="match status" value="1"/>
</dbReference>
<organism evidence="2 3">
    <name type="scientific">Streptomyces antimycoticus</name>
    <dbReference type="NCBI Taxonomy" id="68175"/>
    <lineage>
        <taxon>Bacteria</taxon>
        <taxon>Bacillati</taxon>
        <taxon>Actinomycetota</taxon>
        <taxon>Actinomycetes</taxon>
        <taxon>Kitasatosporales</taxon>
        <taxon>Streptomycetaceae</taxon>
        <taxon>Streptomyces</taxon>
        <taxon>Streptomyces violaceusniger group</taxon>
    </lineage>
</organism>
<dbReference type="InterPro" id="IPR052909">
    <property type="entry name" value="Transposase_6_like"/>
</dbReference>
<proteinExistence type="predicted"/>
<dbReference type="Proteomes" id="UP000299290">
    <property type="component" value="Unassembled WGS sequence"/>
</dbReference>
<dbReference type="AlphaFoldDB" id="A0A4D4KKN8"/>
<evidence type="ECO:0000313" key="2">
    <source>
        <dbReference type="EMBL" id="GDY49062.1"/>
    </source>
</evidence>
<feature type="domain" description="Insertion element IS402-like" evidence="1">
    <location>
        <begin position="1"/>
        <end position="44"/>
    </location>
</feature>
<evidence type="ECO:0000259" key="1">
    <source>
        <dbReference type="Pfam" id="PF13340"/>
    </source>
</evidence>
<dbReference type="PANTHER" id="PTHR46637">
    <property type="entry name" value="TIS1421-TRANSPOSASE PROTEIN A"/>
    <property type="match status" value="1"/>
</dbReference>
<reference evidence="2 3" key="1">
    <citation type="journal article" date="2020" name="Int. J. Syst. Evol. Microbiol.">
        <title>Reclassification of Streptomyces castelarensis and Streptomyces sporoclivatus as later heterotypic synonyms of Streptomyces antimycoticus.</title>
        <authorList>
            <person name="Komaki H."/>
            <person name="Tamura T."/>
        </authorList>
    </citation>
    <scope>NUCLEOTIDE SEQUENCE [LARGE SCALE GENOMIC DNA]</scope>
    <source>
        <strain evidence="2 3">NBRC 12839</strain>
    </source>
</reference>
<dbReference type="EMBL" id="BJHV01000001">
    <property type="protein sequence ID" value="GDY49062.1"/>
    <property type="molecule type" value="Genomic_DNA"/>
</dbReference>
<name>A0A4D4KKN8_9ACTN</name>
<dbReference type="NCBIfam" id="NF033580">
    <property type="entry name" value="transpos_IS5_3"/>
    <property type="match status" value="1"/>
</dbReference>
<comment type="caution">
    <text evidence="2">The sequence shown here is derived from an EMBL/GenBank/DDBJ whole genome shotgun (WGS) entry which is preliminary data.</text>
</comment>
<dbReference type="InterPro" id="IPR025161">
    <property type="entry name" value="IS402-like_dom"/>
</dbReference>
<dbReference type="PANTHER" id="PTHR46637:SF1">
    <property type="entry name" value="BLL5188 PROTEIN"/>
    <property type="match status" value="1"/>
</dbReference>
<evidence type="ECO:0000313" key="3">
    <source>
        <dbReference type="Proteomes" id="UP000299290"/>
    </source>
</evidence>
<gene>
    <name evidence="2" type="ORF">SANT12839_099440</name>
</gene>
<keyword evidence="3" id="KW-1185">Reference proteome</keyword>
<accession>A0A4D4KKN8</accession>